<evidence type="ECO:0000256" key="1">
    <source>
        <dbReference type="SAM" id="SignalP"/>
    </source>
</evidence>
<protein>
    <submittedName>
        <fullName evidence="2">Uncharacterized protein</fullName>
    </submittedName>
</protein>
<keyword evidence="1" id="KW-0732">Signal</keyword>
<feature type="chain" id="PRO_5015566310" evidence="1">
    <location>
        <begin position="24"/>
        <end position="93"/>
    </location>
</feature>
<sequence>MRNKVIAGLVLSAAALAAAPAGAANWTEKVGICAAAAEAEGLVTAGAYRAKFVNGSGAATKTVAIELIPDAGEAITAVCKIRRGEVTEFTVKA</sequence>
<dbReference type="AlphaFoldDB" id="A0A2S7K473"/>
<dbReference type="RefSeq" id="WP_104830468.1">
    <property type="nucleotide sequence ID" value="NZ_PJCH01000009.1"/>
</dbReference>
<evidence type="ECO:0000313" key="3">
    <source>
        <dbReference type="Proteomes" id="UP000239504"/>
    </source>
</evidence>
<feature type="signal peptide" evidence="1">
    <location>
        <begin position="1"/>
        <end position="23"/>
    </location>
</feature>
<keyword evidence="3" id="KW-1185">Reference proteome</keyword>
<evidence type="ECO:0000313" key="2">
    <source>
        <dbReference type="EMBL" id="PQA87281.1"/>
    </source>
</evidence>
<dbReference type="OrthoDB" id="10005732at2"/>
<comment type="caution">
    <text evidence="2">The sequence shown here is derived from an EMBL/GenBank/DDBJ whole genome shotgun (WGS) entry which is preliminary data.</text>
</comment>
<name>A0A2S7K473_9PROT</name>
<reference evidence="2 3" key="1">
    <citation type="submission" date="2017-12" db="EMBL/GenBank/DDBJ databases">
        <authorList>
            <person name="Hurst M.R.H."/>
        </authorList>
    </citation>
    <scope>NUCLEOTIDE SEQUENCE [LARGE SCALE GENOMIC DNA]</scope>
    <source>
        <strain evidence="2 3">SY-3-19</strain>
    </source>
</reference>
<proteinExistence type="predicted"/>
<dbReference type="EMBL" id="PJCH01000009">
    <property type="protein sequence ID" value="PQA87281.1"/>
    <property type="molecule type" value="Genomic_DNA"/>
</dbReference>
<gene>
    <name evidence="2" type="ORF">CW354_12675</name>
</gene>
<dbReference type="Proteomes" id="UP000239504">
    <property type="component" value="Unassembled WGS sequence"/>
</dbReference>
<accession>A0A2S7K473</accession>
<organism evidence="2 3">
    <name type="scientific">Hyphococcus luteus</name>
    <dbReference type="NCBI Taxonomy" id="2058213"/>
    <lineage>
        <taxon>Bacteria</taxon>
        <taxon>Pseudomonadati</taxon>
        <taxon>Pseudomonadota</taxon>
        <taxon>Alphaproteobacteria</taxon>
        <taxon>Parvularculales</taxon>
        <taxon>Parvularculaceae</taxon>
        <taxon>Hyphococcus</taxon>
    </lineage>
</organism>